<name>A0ACB8Y505_ARCLA</name>
<reference evidence="2" key="1">
    <citation type="journal article" date="2022" name="Mol. Ecol. Resour.">
        <title>The genomes of chicory, endive, great burdock and yacon provide insights into Asteraceae palaeo-polyploidization history and plant inulin production.</title>
        <authorList>
            <person name="Fan W."/>
            <person name="Wang S."/>
            <person name="Wang H."/>
            <person name="Wang A."/>
            <person name="Jiang F."/>
            <person name="Liu H."/>
            <person name="Zhao H."/>
            <person name="Xu D."/>
            <person name="Zhang Y."/>
        </authorList>
    </citation>
    <scope>NUCLEOTIDE SEQUENCE [LARGE SCALE GENOMIC DNA]</scope>
    <source>
        <strain evidence="2">cv. Niubang</strain>
    </source>
</reference>
<evidence type="ECO:0000313" key="1">
    <source>
        <dbReference type="EMBL" id="KAI3679091.1"/>
    </source>
</evidence>
<protein>
    <submittedName>
        <fullName evidence="1">Uncharacterized protein</fullName>
    </submittedName>
</protein>
<reference evidence="1 2" key="2">
    <citation type="journal article" date="2022" name="Mol. Ecol. Resour.">
        <title>The genomes of chicory, endive, great burdock and yacon provide insights into Asteraceae paleo-polyploidization history and plant inulin production.</title>
        <authorList>
            <person name="Fan W."/>
            <person name="Wang S."/>
            <person name="Wang H."/>
            <person name="Wang A."/>
            <person name="Jiang F."/>
            <person name="Liu H."/>
            <person name="Zhao H."/>
            <person name="Xu D."/>
            <person name="Zhang Y."/>
        </authorList>
    </citation>
    <scope>NUCLEOTIDE SEQUENCE [LARGE SCALE GENOMIC DNA]</scope>
    <source>
        <strain evidence="2">cv. Niubang</strain>
    </source>
</reference>
<sequence length="302" mass="31469">MMNHTFFCLNILPSISRPNSRFTLSPKDQGLRVLDLAKEASQPSLAPISSLDEPKEPPTAPSFGPVSSLDEAKDAPAGAPASSPVSNGGKEAASPTSLWDGMSSVLEEAKKTLGPVTSSIVNEAEAVLNPVSPSILGLGEKPSSPVPAMAPTIADGGEAETPVSYPNSIALPPSPSGFFDHDVALAIESRIKQSQTDAQLAMDEAKKLLNDPNIASSETGKCLSKCVEKYGASLNQLNTAITDLGVRDVTLLADDFSAVEADIGSCQACFSENMGEDSPMKALEEATTKAARECLTVMDYAS</sequence>
<keyword evidence="2" id="KW-1185">Reference proteome</keyword>
<evidence type="ECO:0000313" key="2">
    <source>
        <dbReference type="Proteomes" id="UP001055879"/>
    </source>
</evidence>
<organism evidence="1 2">
    <name type="scientific">Arctium lappa</name>
    <name type="common">Greater burdock</name>
    <name type="synonym">Lappa major</name>
    <dbReference type="NCBI Taxonomy" id="4217"/>
    <lineage>
        <taxon>Eukaryota</taxon>
        <taxon>Viridiplantae</taxon>
        <taxon>Streptophyta</taxon>
        <taxon>Embryophyta</taxon>
        <taxon>Tracheophyta</taxon>
        <taxon>Spermatophyta</taxon>
        <taxon>Magnoliopsida</taxon>
        <taxon>eudicotyledons</taxon>
        <taxon>Gunneridae</taxon>
        <taxon>Pentapetalae</taxon>
        <taxon>asterids</taxon>
        <taxon>campanulids</taxon>
        <taxon>Asterales</taxon>
        <taxon>Asteraceae</taxon>
        <taxon>Carduoideae</taxon>
        <taxon>Cardueae</taxon>
        <taxon>Arctiinae</taxon>
        <taxon>Arctium</taxon>
    </lineage>
</organism>
<gene>
    <name evidence="1" type="ORF">L6452_38399</name>
</gene>
<accession>A0ACB8Y505</accession>
<proteinExistence type="predicted"/>
<dbReference type="Proteomes" id="UP001055879">
    <property type="component" value="Linkage Group LG14"/>
</dbReference>
<dbReference type="EMBL" id="CM042060">
    <property type="protein sequence ID" value="KAI3679091.1"/>
    <property type="molecule type" value="Genomic_DNA"/>
</dbReference>
<comment type="caution">
    <text evidence="1">The sequence shown here is derived from an EMBL/GenBank/DDBJ whole genome shotgun (WGS) entry which is preliminary data.</text>
</comment>